<keyword evidence="2" id="KW-0472">Membrane</keyword>
<protein>
    <submittedName>
        <fullName evidence="3">Uncharacterized protein</fullName>
    </submittedName>
</protein>
<reference evidence="3" key="1">
    <citation type="submission" date="2021-06" db="EMBL/GenBank/DDBJ databases">
        <title>Comparative genomics, transcriptomics and evolutionary studies reveal genomic signatures of adaptation to plant cell wall in hemibiotrophic fungi.</title>
        <authorList>
            <consortium name="DOE Joint Genome Institute"/>
            <person name="Baroncelli R."/>
            <person name="Diaz J.F."/>
            <person name="Benocci T."/>
            <person name="Peng M."/>
            <person name="Battaglia E."/>
            <person name="Haridas S."/>
            <person name="Andreopoulos W."/>
            <person name="Labutti K."/>
            <person name="Pangilinan J."/>
            <person name="Floch G.L."/>
            <person name="Makela M.R."/>
            <person name="Henrissat B."/>
            <person name="Grigoriev I.V."/>
            <person name="Crouch J.A."/>
            <person name="De Vries R.P."/>
            <person name="Sukno S.A."/>
            <person name="Thon M.R."/>
        </authorList>
    </citation>
    <scope>NUCLEOTIDE SEQUENCE</scope>
    <source>
        <strain evidence="3">CBS 125086</strain>
    </source>
</reference>
<evidence type="ECO:0000256" key="1">
    <source>
        <dbReference type="SAM" id="MobiDB-lite"/>
    </source>
</evidence>
<keyword evidence="4" id="KW-1185">Reference proteome</keyword>
<organism evidence="3 4">
    <name type="scientific">Colletotrichum navitas</name>
    <dbReference type="NCBI Taxonomy" id="681940"/>
    <lineage>
        <taxon>Eukaryota</taxon>
        <taxon>Fungi</taxon>
        <taxon>Dikarya</taxon>
        <taxon>Ascomycota</taxon>
        <taxon>Pezizomycotina</taxon>
        <taxon>Sordariomycetes</taxon>
        <taxon>Hypocreomycetidae</taxon>
        <taxon>Glomerellales</taxon>
        <taxon>Glomerellaceae</taxon>
        <taxon>Colletotrichum</taxon>
        <taxon>Colletotrichum graminicola species complex</taxon>
    </lineage>
</organism>
<keyword evidence="2" id="KW-1133">Transmembrane helix</keyword>
<feature type="compositionally biased region" description="Basic and acidic residues" evidence="1">
    <location>
        <begin position="92"/>
        <end position="101"/>
    </location>
</feature>
<evidence type="ECO:0000313" key="4">
    <source>
        <dbReference type="Proteomes" id="UP001230504"/>
    </source>
</evidence>
<evidence type="ECO:0000313" key="3">
    <source>
        <dbReference type="EMBL" id="KAK1589874.1"/>
    </source>
</evidence>
<dbReference type="AlphaFoldDB" id="A0AAD8PXF3"/>
<keyword evidence="2" id="KW-0812">Transmembrane</keyword>
<name>A0AAD8PXF3_9PEZI</name>
<evidence type="ECO:0000256" key="2">
    <source>
        <dbReference type="SAM" id="Phobius"/>
    </source>
</evidence>
<dbReference type="Proteomes" id="UP001230504">
    <property type="component" value="Unassembled WGS sequence"/>
</dbReference>
<feature type="compositionally biased region" description="Basic and acidic residues" evidence="1">
    <location>
        <begin position="122"/>
        <end position="133"/>
    </location>
</feature>
<gene>
    <name evidence="3" type="ORF">LY79DRAFT_230855</name>
</gene>
<dbReference type="GeneID" id="85435915"/>
<feature type="compositionally biased region" description="Polar residues" evidence="1">
    <location>
        <begin position="210"/>
        <end position="223"/>
    </location>
</feature>
<feature type="region of interest" description="Disordered" evidence="1">
    <location>
        <begin position="86"/>
        <end position="154"/>
    </location>
</feature>
<comment type="caution">
    <text evidence="3">The sequence shown here is derived from an EMBL/GenBank/DDBJ whole genome shotgun (WGS) entry which is preliminary data.</text>
</comment>
<sequence>MPAVNHPQLGLYEPPSVARSYHHFTFSHLCTGLALIALLTVFRLVACRAISSATSKKEKAAQSHTPVVDDINHLIRHQRLHHPFAQQDGWVMEEKTRRVSSDTEVGGLRSAGDPDPQLHFSSENEKEAGEGKGKGNGSDPSSRGAMFAAPGKPSNMASARFMLSRPQPPPPMTPPEISPSVFTYDERRRSFTSGVSELDASFFEQPNPDYMSSTSTGASIATQSTHTTRLSLTPRRRSYTKTLSIGTPIPSTSPILDDAEMTFSPSSYPPTSPLLPGPPPIYGEILYDEATNREILVQGEIISLLDDAGQGWKRHTRVYGGGVCLACAASGDDGHHGGFYGENVLPEEKRY</sequence>
<proteinExistence type="predicted"/>
<dbReference type="EMBL" id="JAHLJV010000035">
    <property type="protein sequence ID" value="KAK1589874.1"/>
    <property type="molecule type" value="Genomic_DNA"/>
</dbReference>
<feature type="region of interest" description="Disordered" evidence="1">
    <location>
        <begin position="210"/>
        <end position="231"/>
    </location>
</feature>
<feature type="transmembrane region" description="Helical" evidence="2">
    <location>
        <begin position="20"/>
        <end position="46"/>
    </location>
</feature>
<dbReference type="RefSeq" id="XP_060413407.1">
    <property type="nucleotide sequence ID" value="XM_060551675.1"/>
</dbReference>
<accession>A0AAD8PXF3</accession>